<keyword evidence="10" id="KW-1185">Reference proteome</keyword>
<dbReference type="GO" id="GO:0005737">
    <property type="term" value="C:cytoplasm"/>
    <property type="evidence" value="ECO:0007669"/>
    <property type="project" value="TreeGrafter"/>
</dbReference>
<evidence type="ECO:0000313" key="8">
    <source>
        <dbReference type="EMBL" id="KAJ6839045.1"/>
    </source>
</evidence>
<dbReference type="InterPro" id="IPR034347">
    <property type="entry name" value="GST_Phi_C"/>
</dbReference>
<evidence type="ECO:0000259" key="6">
    <source>
        <dbReference type="PROSITE" id="PS50404"/>
    </source>
</evidence>
<evidence type="ECO:0000313" key="10">
    <source>
        <dbReference type="Proteomes" id="UP001140949"/>
    </source>
</evidence>
<evidence type="ECO:0000256" key="2">
    <source>
        <dbReference type="ARBA" id="ARBA00012452"/>
    </source>
</evidence>
<dbReference type="PROSITE" id="PS50404">
    <property type="entry name" value="GST_NTER"/>
    <property type="match status" value="1"/>
</dbReference>
<dbReference type="FunFam" id="3.40.30.10:FF:000016">
    <property type="entry name" value="Glutathione S-transferase F2"/>
    <property type="match status" value="1"/>
</dbReference>
<dbReference type="SUPFAM" id="SSF47616">
    <property type="entry name" value="GST C-terminal domain-like"/>
    <property type="match status" value="1"/>
</dbReference>
<dbReference type="PANTHER" id="PTHR43900">
    <property type="entry name" value="GLUTATHIONE S-TRANSFERASE RHO"/>
    <property type="match status" value="1"/>
</dbReference>
<evidence type="ECO:0000256" key="1">
    <source>
        <dbReference type="ARBA" id="ARBA00010128"/>
    </source>
</evidence>
<feature type="domain" description="GST N-terminal" evidence="6">
    <location>
        <begin position="2"/>
        <end position="83"/>
    </location>
</feature>
<dbReference type="Pfam" id="PF02798">
    <property type="entry name" value="GST_N"/>
    <property type="match status" value="1"/>
</dbReference>
<dbReference type="Pfam" id="PF00043">
    <property type="entry name" value="GST_C"/>
    <property type="match status" value="1"/>
</dbReference>
<dbReference type="EC" id="2.5.1.18" evidence="2"/>
<dbReference type="GO" id="GO:0006749">
    <property type="term" value="P:glutathione metabolic process"/>
    <property type="evidence" value="ECO:0007669"/>
    <property type="project" value="TreeGrafter"/>
</dbReference>
<comment type="similarity">
    <text evidence="1">Belongs to the GST superfamily. Phi family.</text>
</comment>
<reference evidence="8" key="2">
    <citation type="submission" date="2023-04" db="EMBL/GenBank/DDBJ databases">
        <authorList>
            <person name="Bruccoleri R.E."/>
            <person name="Oakeley E.J."/>
            <person name="Faust A.-M."/>
            <person name="Dessus-Babus S."/>
            <person name="Altorfer M."/>
            <person name="Burckhardt D."/>
            <person name="Oertli M."/>
            <person name="Naumann U."/>
            <person name="Petersen F."/>
            <person name="Wong J."/>
        </authorList>
    </citation>
    <scope>NUCLEOTIDE SEQUENCE</scope>
    <source>
        <strain evidence="8">GSM-AAB239-AS_SAM_17_03QT</strain>
        <tissue evidence="8">Leaf</tissue>
    </source>
</reference>
<comment type="catalytic activity">
    <reaction evidence="4">
        <text>RX + glutathione = an S-substituted glutathione + a halide anion + H(+)</text>
        <dbReference type="Rhea" id="RHEA:16437"/>
        <dbReference type="ChEBI" id="CHEBI:15378"/>
        <dbReference type="ChEBI" id="CHEBI:16042"/>
        <dbReference type="ChEBI" id="CHEBI:17792"/>
        <dbReference type="ChEBI" id="CHEBI:57925"/>
        <dbReference type="ChEBI" id="CHEBI:90779"/>
        <dbReference type="EC" id="2.5.1.18"/>
    </reaction>
</comment>
<evidence type="ECO:0000256" key="3">
    <source>
        <dbReference type="ARBA" id="ARBA00022679"/>
    </source>
</evidence>
<dbReference type="PANTHER" id="PTHR43900:SF79">
    <property type="entry name" value="GLUTATHIONE S-TRANSFERASE"/>
    <property type="match status" value="1"/>
</dbReference>
<dbReference type="GO" id="GO:0043295">
    <property type="term" value="F:glutathione binding"/>
    <property type="evidence" value="ECO:0007669"/>
    <property type="project" value="TreeGrafter"/>
</dbReference>
<dbReference type="Proteomes" id="UP001140949">
    <property type="component" value="Unassembled WGS sequence"/>
</dbReference>
<dbReference type="EMBL" id="JANAVB010009398">
    <property type="protein sequence ID" value="KAJ6840478.1"/>
    <property type="molecule type" value="Genomic_DNA"/>
</dbReference>
<evidence type="ECO:0000256" key="4">
    <source>
        <dbReference type="ARBA" id="ARBA00047960"/>
    </source>
</evidence>
<accession>A0AAX6HF56</accession>
<evidence type="ECO:0000259" key="7">
    <source>
        <dbReference type="PROSITE" id="PS50405"/>
    </source>
</evidence>
<dbReference type="SFLD" id="SFLDS00019">
    <property type="entry name" value="Glutathione_Transferase_(cytos"/>
    <property type="match status" value="1"/>
</dbReference>
<sequence length="236" mass="26678">MASVKVFGSPTSAEVARVLTCLFEKDVEFQLIRVENFKGRERRPEYLKLQPSGQALTYEEGLVTLVDSRAICRHISEKYAEKGNKDLLGSGTLERASIEQWLQTEANSFDPPTSALVFHLAFNVPEPENAAVVHRSKRELEKVLDIYEQRLEETRYLAGDNFTLADLSHLPNAHRLIASVPECASMFKSRRKVSRWWEAISSRTSWRKVVEMQKELKTTPPPPPPPTEGAQGVRSG</sequence>
<evidence type="ECO:0000256" key="5">
    <source>
        <dbReference type="SAM" id="MobiDB-lite"/>
    </source>
</evidence>
<comment type="caution">
    <text evidence="8">The sequence shown here is derived from an EMBL/GenBank/DDBJ whole genome shotgun (WGS) entry which is preliminary data.</text>
</comment>
<dbReference type="SFLD" id="SFLDG00358">
    <property type="entry name" value="Main_(cytGST)"/>
    <property type="match status" value="1"/>
</dbReference>
<reference evidence="8" key="1">
    <citation type="journal article" date="2023" name="GigaByte">
        <title>Genome assembly of the bearded iris, Iris pallida Lam.</title>
        <authorList>
            <person name="Bruccoleri R.E."/>
            <person name="Oakeley E.J."/>
            <person name="Faust A.M.E."/>
            <person name="Altorfer M."/>
            <person name="Dessus-Babus S."/>
            <person name="Burckhardt D."/>
            <person name="Oertli M."/>
            <person name="Naumann U."/>
            <person name="Petersen F."/>
            <person name="Wong J."/>
        </authorList>
    </citation>
    <scope>NUCLEOTIDE SEQUENCE</scope>
    <source>
        <strain evidence="8">GSM-AAB239-AS_SAM_17_03QT</strain>
    </source>
</reference>
<proteinExistence type="inferred from homology"/>
<dbReference type="PROSITE" id="PS50405">
    <property type="entry name" value="GST_CTER"/>
    <property type="match status" value="1"/>
</dbReference>
<dbReference type="EMBL" id="JANAVB010010199">
    <property type="protein sequence ID" value="KAJ6839045.1"/>
    <property type="molecule type" value="Genomic_DNA"/>
</dbReference>
<dbReference type="AlphaFoldDB" id="A0AAX6HF56"/>
<dbReference type="CDD" id="cd03187">
    <property type="entry name" value="GST_C_Phi"/>
    <property type="match status" value="1"/>
</dbReference>
<dbReference type="InterPro" id="IPR010987">
    <property type="entry name" value="Glutathione-S-Trfase_C-like"/>
</dbReference>
<dbReference type="InterPro" id="IPR036282">
    <property type="entry name" value="Glutathione-S-Trfase_C_sf"/>
</dbReference>
<dbReference type="InterPro" id="IPR040079">
    <property type="entry name" value="Glutathione_S-Trfase"/>
</dbReference>
<dbReference type="InterPro" id="IPR036249">
    <property type="entry name" value="Thioredoxin-like_sf"/>
</dbReference>
<gene>
    <name evidence="9" type="ORF">M6B38_309810</name>
    <name evidence="8" type="ORF">M6B38_316230</name>
</gene>
<dbReference type="GO" id="GO:0009636">
    <property type="term" value="P:response to toxic substance"/>
    <property type="evidence" value="ECO:0007669"/>
    <property type="project" value="UniProtKB-ARBA"/>
</dbReference>
<feature type="domain" description="GST C-terminal" evidence="7">
    <location>
        <begin position="91"/>
        <end position="220"/>
    </location>
</feature>
<dbReference type="InterPro" id="IPR004045">
    <property type="entry name" value="Glutathione_S-Trfase_N"/>
</dbReference>
<dbReference type="FunFam" id="1.20.1050.10:FF:000042">
    <property type="entry name" value="Glutathione S-transferase F9"/>
    <property type="match status" value="1"/>
</dbReference>
<dbReference type="GO" id="GO:0004364">
    <property type="term" value="F:glutathione transferase activity"/>
    <property type="evidence" value="ECO:0007669"/>
    <property type="project" value="UniProtKB-EC"/>
</dbReference>
<evidence type="ECO:0000313" key="9">
    <source>
        <dbReference type="EMBL" id="KAJ6840478.1"/>
    </source>
</evidence>
<dbReference type="Gene3D" id="3.40.30.10">
    <property type="entry name" value="Glutaredoxin"/>
    <property type="match status" value="1"/>
</dbReference>
<keyword evidence="3" id="KW-0808">Transferase</keyword>
<feature type="region of interest" description="Disordered" evidence="5">
    <location>
        <begin position="212"/>
        <end position="236"/>
    </location>
</feature>
<dbReference type="Gene3D" id="1.20.1050.10">
    <property type="match status" value="1"/>
</dbReference>
<name>A0AAX6HF56_IRIPA</name>
<protein>
    <recommendedName>
        <fullName evidence="2">glutathione transferase</fullName>
        <ecNumber evidence="2">2.5.1.18</ecNumber>
    </recommendedName>
</protein>
<dbReference type="InterPro" id="IPR004046">
    <property type="entry name" value="GST_C"/>
</dbReference>
<organism evidence="8 10">
    <name type="scientific">Iris pallida</name>
    <name type="common">Sweet iris</name>
    <dbReference type="NCBI Taxonomy" id="29817"/>
    <lineage>
        <taxon>Eukaryota</taxon>
        <taxon>Viridiplantae</taxon>
        <taxon>Streptophyta</taxon>
        <taxon>Embryophyta</taxon>
        <taxon>Tracheophyta</taxon>
        <taxon>Spermatophyta</taxon>
        <taxon>Magnoliopsida</taxon>
        <taxon>Liliopsida</taxon>
        <taxon>Asparagales</taxon>
        <taxon>Iridaceae</taxon>
        <taxon>Iridoideae</taxon>
        <taxon>Irideae</taxon>
        <taxon>Iris</taxon>
    </lineage>
</organism>
<dbReference type="SUPFAM" id="SSF52833">
    <property type="entry name" value="Thioredoxin-like"/>
    <property type="match status" value="1"/>
</dbReference>